<name>A0A2B7ZPI8_9EURO</name>
<dbReference type="STRING" id="73230.A0A2B7ZPI8"/>
<reference evidence="2 3" key="1">
    <citation type="submission" date="2017-10" db="EMBL/GenBank/DDBJ databases">
        <title>Comparative genomics in systemic dimorphic fungi from Ajellomycetaceae.</title>
        <authorList>
            <person name="Munoz J.F."/>
            <person name="Mcewen J.G."/>
            <person name="Clay O.K."/>
            <person name="Cuomo C.A."/>
        </authorList>
    </citation>
    <scope>NUCLEOTIDE SEQUENCE [LARGE SCALE GENOMIC DNA]</scope>
    <source>
        <strain evidence="2 3">UAMH4076</strain>
    </source>
</reference>
<evidence type="ECO:0000313" key="3">
    <source>
        <dbReference type="Proteomes" id="UP000226031"/>
    </source>
</evidence>
<dbReference type="PROSITE" id="PS50181">
    <property type="entry name" value="FBOX"/>
    <property type="match status" value="1"/>
</dbReference>
<dbReference type="VEuPathDB" id="FungiDB:EMCG_06795"/>
<proteinExistence type="predicted"/>
<dbReference type="AlphaFoldDB" id="A0A2B7ZPI8"/>
<evidence type="ECO:0000313" key="2">
    <source>
        <dbReference type="EMBL" id="PGH35916.1"/>
    </source>
</evidence>
<sequence length="332" mass="37924">MSTKADRATLLSLPNELIQLILDPFSIRCLLPLTLTCQRIHGIIARLIHCRLHTLVSAIGPDSIFLECYHPVCKPIGLYLKCAYLHTDALTSDTSPAPNNWHHRQSDSSHFSTTGYLGRLKNSYTHFHPLCPSGPWINTNMSMTPPPTSIPGESVNSEQSKNMLIRGSIFLDENELFSQLITGVWLGRQNRRICLLDGGVVRLWRQWLRDMVWNRKFPVRAMSRSGVRLCGGDESYYTLRVRSEKNDAEARIYPWEDQSVVWLGEKRAGLRFRVCHQRRTEGLRFADDSGSDEVDEGVDDDENTPVCYDIEIEELLVQTTTLLLAVEKDYYI</sequence>
<organism evidence="2 3">
    <name type="scientific">[Emmonsia] crescens</name>
    <dbReference type="NCBI Taxonomy" id="73230"/>
    <lineage>
        <taxon>Eukaryota</taxon>
        <taxon>Fungi</taxon>
        <taxon>Dikarya</taxon>
        <taxon>Ascomycota</taxon>
        <taxon>Pezizomycotina</taxon>
        <taxon>Eurotiomycetes</taxon>
        <taxon>Eurotiomycetidae</taxon>
        <taxon>Onygenales</taxon>
        <taxon>Ajellomycetaceae</taxon>
        <taxon>Emergomyces</taxon>
    </lineage>
</organism>
<gene>
    <name evidence="2" type="ORF">GX50_01241</name>
</gene>
<keyword evidence="3" id="KW-1185">Reference proteome</keyword>
<evidence type="ECO:0000259" key="1">
    <source>
        <dbReference type="PROSITE" id="PS50181"/>
    </source>
</evidence>
<dbReference type="Proteomes" id="UP000226031">
    <property type="component" value="Unassembled WGS sequence"/>
</dbReference>
<feature type="domain" description="F-box" evidence="1">
    <location>
        <begin position="7"/>
        <end position="55"/>
    </location>
</feature>
<comment type="caution">
    <text evidence="2">The sequence shown here is derived from an EMBL/GenBank/DDBJ whole genome shotgun (WGS) entry which is preliminary data.</text>
</comment>
<protein>
    <recommendedName>
        <fullName evidence="1">F-box domain-containing protein</fullName>
    </recommendedName>
</protein>
<accession>A0A2B7ZPI8</accession>
<dbReference type="InterPro" id="IPR001810">
    <property type="entry name" value="F-box_dom"/>
</dbReference>
<dbReference type="EMBL" id="PDND01000014">
    <property type="protein sequence ID" value="PGH35916.1"/>
    <property type="molecule type" value="Genomic_DNA"/>
</dbReference>